<sequence length="410" mass="47081">MMPQFMLKNYTCLLADGLSVHFIAYPSSIKQGDIYSIHQIHFLKHTKNRIQTSHPSLHHPDHSSPLHDIVSHQPVTDYPASNLSIIGIHSRSSLHIPTQLQWTNASAALRFDCGAVMHIIELRLSECRNRYLVFSLGRDAIRYFRFQESFTSSETCHLNLARDFGFVDYFYRQIFCNIYHTLISYVDREVIDEKTRDYLTKTNSITPVFYILPKVHKNLEHPPGRPIVASTESILSPLAIFLKKILTPIIRKIHSFLFDTGDFLHELQKLESIPGDSMLVSLDVKDLYTSIPHSRGISSVRHLVINSQVNSDIIDLCLDLLTLVLTKNFMFEDRFFLQTKGTAMGSNVAPPYANSYMALFEEKVIYTDPLFQAYCPIWKWYIDDVFCIWTGTFDTHSISSSTISIQHGLV</sequence>
<keyword evidence="3" id="KW-1185">Reference proteome</keyword>
<dbReference type="PANTHER" id="PTHR21301:SF12">
    <property type="match status" value="1"/>
</dbReference>
<proteinExistence type="predicted"/>
<evidence type="ECO:0000259" key="1">
    <source>
        <dbReference type="PROSITE" id="PS50878"/>
    </source>
</evidence>
<dbReference type="PROSITE" id="PS50878">
    <property type="entry name" value="RT_POL"/>
    <property type="match status" value="1"/>
</dbReference>
<gene>
    <name evidence="2" type="ORF">RIMI_LOCUS4063507</name>
</gene>
<dbReference type="PANTHER" id="PTHR21301">
    <property type="entry name" value="REVERSE TRANSCRIPTASE"/>
    <property type="match status" value="1"/>
</dbReference>
<dbReference type="EMBL" id="CAUEEQ010006376">
    <property type="protein sequence ID" value="CAJ0929981.1"/>
    <property type="molecule type" value="Genomic_DNA"/>
</dbReference>
<accession>A0ABN9L0A8</accession>
<name>A0ABN9L0A8_9NEOB</name>
<evidence type="ECO:0000313" key="3">
    <source>
        <dbReference type="Proteomes" id="UP001176940"/>
    </source>
</evidence>
<reference evidence="2" key="1">
    <citation type="submission" date="2023-07" db="EMBL/GenBank/DDBJ databases">
        <authorList>
            <person name="Stuckert A."/>
        </authorList>
    </citation>
    <scope>NUCLEOTIDE SEQUENCE</scope>
</reference>
<evidence type="ECO:0000313" key="2">
    <source>
        <dbReference type="EMBL" id="CAJ0929981.1"/>
    </source>
</evidence>
<feature type="domain" description="Reverse transcriptase" evidence="1">
    <location>
        <begin position="193"/>
        <end position="410"/>
    </location>
</feature>
<dbReference type="Proteomes" id="UP001176940">
    <property type="component" value="Unassembled WGS sequence"/>
</dbReference>
<dbReference type="InterPro" id="IPR000477">
    <property type="entry name" value="RT_dom"/>
</dbReference>
<organism evidence="2 3">
    <name type="scientific">Ranitomeya imitator</name>
    <name type="common">mimic poison frog</name>
    <dbReference type="NCBI Taxonomy" id="111125"/>
    <lineage>
        <taxon>Eukaryota</taxon>
        <taxon>Metazoa</taxon>
        <taxon>Chordata</taxon>
        <taxon>Craniata</taxon>
        <taxon>Vertebrata</taxon>
        <taxon>Euteleostomi</taxon>
        <taxon>Amphibia</taxon>
        <taxon>Batrachia</taxon>
        <taxon>Anura</taxon>
        <taxon>Neobatrachia</taxon>
        <taxon>Hyloidea</taxon>
        <taxon>Dendrobatidae</taxon>
        <taxon>Dendrobatinae</taxon>
        <taxon>Ranitomeya</taxon>
    </lineage>
</organism>
<protein>
    <recommendedName>
        <fullName evidence="1">Reverse transcriptase domain-containing protein</fullName>
    </recommendedName>
</protein>
<dbReference type="Pfam" id="PF00078">
    <property type="entry name" value="RVT_1"/>
    <property type="match status" value="1"/>
</dbReference>
<comment type="caution">
    <text evidence="2">The sequence shown here is derived from an EMBL/GenBank/DDBJ whole genome shotgun (WGS) entry which is preliminary data.</text>
</comment>